<accession>A0A1H3BXH6</accession>
<dbReference type="PROSITE" id="PS51892">
    <property type="entry name" value="SUBTILASE"/>
    <property type="match status" value="1"/>
</dbReference>
<evidence type="ECO:0000256" key="6">
    <source>
        <dbReference type="ARBA" id="ARBA00022801"/>
    </source>
</evidence>
<dbReference type="InterPro" id="IPR023828">
    <property type="entry name" value="Peptidase_S8_Ser-AS"/>
</dbReference>
<organism evidence="15 16">
    <name type="scientific">Saccharopolyspora shandongensis</name>
    <dbReference type="NCBI Taxonomy" id="418495"/>
    <lineage>
        <taxon>Bacteria</taxon>
        <taxon>Bacillati</taxon>
        <taxon>Actinomycetota</taxon>
        <taxon>Actinomycetes</taxon>
        <taxon>Pseudonocardiales</taxon>
        <taxon>Pseudonocardiaceae</taxon>
        <taxon>Saccharopolyspora</taxon>
    </lineage>
</organism>
<evidence type="ECO:0000256" key="4">
    <source>
        <dbReference type="ARBA" id="ARBA00022670"/>
    </source>
</evidence>
<keyword evidence="6 10" id="KW-0378">Hydrolase</keyword>
<dbReference type="NCBIfam" id="TIGR03921">
    <property type="entry name" value="T7SS_mycosin"/>
    <property type="match status" value="1"/>
</dbReference>
<dbReference type="Proteomes" id="UP000199529">
    <property type="component" value="Unassembled WGS sequence"/>
</dbReference>
<keyword evidence="9 12" id="KW-0472">Membrane</keyword>
<dbReference type="InterPro" id="IPR015500">
    <property type="entry name" value="Peptidase_S8_subtilisin-rel"/>
</dbReference>
<name>A0A1H3BXH6_9PSEU</name>
<dbReference type="PROSITE" id="PS00136">
    <property type="entry name" value="SUBTILASE_ASP"/>
    <property type="match status" value="1"/>
</dbReference>
<dbReference type="EMBL" id="FNOK01000011">
    <property type="protein sequence ID" value="SDX46455.1"/>
    <property type="molecule type" value="Genomic_DNA"/>
</dbReference>
<dbReference type="AlphaFoldDB" id="A0A1H3BXH6"/>
<dbReference type="RefSeq" id="WP_093265602.1">
    <property type="nucleotide sequence ID" value="NZ_FNOK01000011.1"/>
</dbReference>
<evidence type="ECO:0000256" key="13">
    <source>
        <dbReference type="SAM" id="SignalP"/>
    </source>
</evidence>
<reference evidence="16" key="1">
    <citation type="submission" date="2016-10" db="EMBL/GenBank/DDBJ databases">
        <authorList>
            <person name="Varghese N."/>
            <person name="Submissions S."/>
        </authorList>
    </citation>
    <scope>NUCLEOTIDE SEQUENCE [LARGE SCALE GENOMIC DNA]</scope>
    <source>
        <strain evidence="16">CGMCC 4.3530</strain>
    </source>
</reference>
<evidence type="ECO:0000313" key="16">
    <source>
        <dbReference type="Proteomes" id="UP000199529"/>
    </source>
</evidence>
<keyword evidence="8 12" id="KW-1133">Transmembrane helix</keyword>
<keyword evidence="4 10" id="KW-0645">Protease</keyword>
<gene>
    <name evidence="15" type="ORF">SAMN05216215_101197</name>
</gene>
<dbReference type="SMR" id="A0A1H3BXH6"/>
<sequence length="470" mass="48589">MRSRTFRSRGGLRGFALVAAAGTLALGGPTAPAVAQTVGPPLLDPSKVATGGLTPLNYKQKQGCMRGNPGNSLIEEKPWSQLVLGFERAHEEGLRGTGQTVAVIDTGVNASHPRLRGKVINGGSSVPDGGADRDCDGHGTIVAGIIAASSDPTGQSGYVGVAPDAEILSLRQSSKLWINEATNATIGDTETMSRAINNAVDRNVSVINISQSSCQSIAQARNYYDSGNQMLHNAVKRAYEHQVVVVVAAGNVGEACQKNASGSPTTAVLPAWFDEYVLTVASVNQQGAPSEFTVPGPWVDVAAPGENLITLDPGVGGEGLASQIATGENGQAGPIQGTSFAAPYVSGLAVLIKEKYERENRPLTAGQIMDRIKETALHPGGINGRNDIVGYGMVDPAAALADVVPGEWGKQAPPPKPTKLDADVIPQKDFPALIIALGGAGAGVAGIIFTAFLINAVRSVRARARENSGR</sequence>
<dbReference type="InterPro" id="IPR023834">
    <property type="entry name" value="T7SS_pept_S8A_mycosin"/>
</dbReference>
<dbReference type="SUPFAM" id="SSF52743">
    <property type="entry name" value="Subtilisin-like"/>
    <property type="match status" value="1"/>
</dbReference>
<evidence type="ECO:0000256" key="10">
    <source>
        <dbReference type="PROSITE-ProRule" id="PRU01240"/>
    </source>
</evidence>
<dbReference type="GO" id="GO:0006508">
    <property type="term" value="P:proteolysis"/>
    <property type="evidence" value="ECO:0007669"/>
    <property type="project" value="UniProtKB-KW"/>
</dbReference>
<dbReference type="PANTHER" id="PTHR43806">
    <property type="entry name" value="PEPTIDASE S8"/>
    <property type="match status" value="1"/>
</dbReference>
<dbReference type="Gene3D" id="3.40.50.200">
    <property type="entry name" value="Peptidase S8/S53 domain"/>
    <property type="match status" value="1"/>
</dbReference>
<dbReference type="PANTHER" id="PTHR43806:SF11">
    <property type="entry name" value="CEREVISIN-RELATED"/>
    <property type="match status" value="1"/>
</dbReference>
<feature type="transmembrane region" description="Helical" evidence="12">
    <location>
        <begin position="430"/>
        <end position="457"/>
    </location>
</feature>
<feature type="active site" description="Charge relay system" evidence="10">
    <location>
        <position position="138"/>
    </location>
</feature>
<keyword evidence="7 10" id="KW-0720">Serine protease</keyword>
<evidence type="ECO:0000256" key="5">
    <source>
        <dbReference type="ARBA" id="ARBA00022692"/>
    </source>
</evidence>
<comment type="subcellular location">
    <subcellularLocation>
        <location evidence="1">Cell membrane</location>
        <topology evidence="1">Single-pass membrane protein</topology>
    </subcellularLocation>
</comment>
<dbReference type="PROSITE" id="PS00138">
    <property type="entry name" value="SUBTILASE_SER"/>
    <property type="match status" value="1"/>
</dbReference>
<dbReference type="OrthoDB" id="9798386at2"/>
<dbReference type="InterPro" id="IPR022398">
    <property type="entry name" value="Peptidase_S8_His-AS"/>
</dbReference>
<dbReference type="Pfam" id="PF00082">
    <property type="entry name" value="Peptidase_S8"/>
    <property type="match status" value="1"/>
</dbReference>
<evidence type="ECO:0000256" key="11">
    <source>
        <dbReference type="RuleBase" id="RU003355"/>
    </source>
</evidence>
<feature type="active site" description="Charge relay system" evidence="10">
    <location>
        <position position="339"/>
    </location>
</feature>
<keyword evidence="3" id="KW-1003">Cell membrane</keyword>
<keyword evidence="13" id="KW-0732">Signal</keyword>
<dbReference type="InterPro" id="IPR023827">
    <property type="entry name" value="Peptidase_S8_Asp-AS"/>
</dbReference>
<evidence type="ECO:0000259" key="14">
    <source>
        <dbReference type="Pfam" id="PF00082"/>
    </source>
</evidence>
<comment type="similarity">
    <text evidence="2 10 11">Belongs to the peptidase S8 family.</text>
</comment>
<dbReference type="InterPro" id="IPR050131">
    <property type="entry name" value="Peptidase_S8_subtilisin-like"/>
</dbReference>
<dbReference type="PRINTS" id="PR00723">
    <property type="entry name" value="SUBTILISIN"/>
</dbReference>
<dbReference type="GO" id="GO:0005886">
    <property type="term" value="C:plasma membrane"/>
    <property type="evidence" value="ECO:0007669"/>
    <property type="project" value="UniProtKB-SubCell"/>
</dbReference>
<dbReference type="InterPro" id="IPR000209">
    <property type="entry name" value="Peptidase_S8/S53_dom"/>
</dbReference>
<feature type="chain" id="PRO_5011575634" evidence="13">
    <location>
        <begin position="36"/>
        <end position="470"/>
    </location>
</feature>
<evidence type="ECO:0000313" key="15">
    <source>
        <dbReference type="EMBL" id="SDX46455.1"/>
    </source>
</evidence>
<evidence type="ECO:0000256" key="2">
    <source>
        <dbReference type="ARBA" id="ARBA00011073"/>
    </source>
</evidence>
<feature type="signal peptide" evidence="13">
    <location>
        <begin position="1"/>
        <end position="35"/>
    </location>
</feature>
<evidence type="ECO:0000256" key="12">
    <source>
        <dbReference type="SAM" id="Phobius"/>
    </source>
</evidence>
<dbReference type="GO" id="GO:0004252">
    <property type="term" value="F:serine-type endopeptidase activity"/>
    <property type="evidence" value="ECO:0007669"/>
    <property type="project" value="UniProtKB-UniRule"/>
</dbReference>
<evidence type="ECO:0000256" key="8">
    <source>
        <dbReference type="ARBA" id="ARBA00022989"/>
    </source>
</evidence>
<dbReference type="InterPro" id="IPR036852">
    <property type="entry name" value="Peptidase_S8/S53_dom_sf"/>
</dbReference>
<evidence type="ECO:0000256" key="1">
    <source>
        <dbReference type="ARBA" id="ARBA00004162"/>
    </source>
</evidence>
<keyword evidence="16" id="KW-1185">Reference proteome</keyword>
<dbReference type="PROSITE" id="PS00137">
    <property type="entry name" value="SUBTILASE_HIS"/>
    <property type="match status" value="1"/>
</dbReference>
<evidence type="ECO:0000256" key="7">
    <source>
        <dbReference type="ARBA" id="ARBA00022825"/>
    </source>
</evidence>
<feature type="active site" description="Charge relay system" evidence="10">
    <location>
        <position position="105"/>
    </location>
</feature>
<evidence type="ECO:0000256" key="9">
    <source>
        <dbReference type="ARBA" id="ARBA00023136"/>
    </source>
</evidence>
<dbReference type="STRING" id="418495.SAMN05216215_101197"/>
<feature type="domain" description="Peptidase S8/S53" evidence="14">
    <location>
        <begin position="96"/>
        <end position="392"/>
    </location>
</feature>
<proteinExistence type="inferred from homology"/>
<evidence type="ECO:0000256" key="3">
    <source>
        <dbReference type="ARBA" id="ARBA00022475"/>
    </source>
</evidence>
<keyword evidence="5 12" id="KW-0812">Transmembrane</keyword>
<protein>
    <submittedName>
        <fullName evidence="15">Membrane-anchored mycosin MYCP</fullName>
    </submittedName>
</protein>